<dbReference type="GO" id="GO:0008023">
    <property type="term" value="C:transcription elongation factor complex"/>
    <property type="evidence" value="ECO:0007669"/>
    <property type="project" value="TreeGrafter"/>
</dbReference>
<dbReference type="Pfam" id="PF17793">
    <property type="entry name" value="AHD"/>
    <property type="match status" value="1"/>
</dbReference>
<dbReference type="Gene3D" id="2.60.40.1970">
    <property type="entry name" value="YEATS domain"/>
    <property type="match status" value="1"/>
</dbReference>
<evidence type="ECO:0000256" key="2">
    <source>
        <dbReference type="PROSITE-ProRule" id="PRU00376"/>
    </source>
</evidence>
<feature type="compositionally biased region" description="Basic and acidic residues" evidence="3">
    <location>
        <begin position="461"/>
        <end position="482"/>
    </location>
</feature>
<feature type="compositionally biased region" description="Polar residues" evidence="3">
    <location>
        <begin position="269"/>
        <end position="287"/>
    </location>
</feature>
<dbReference type="EMBL" id="KZ288277">
    <property type="protein sequence ID" value="PBC29717.1"/>
    <property type="molecule type" value="Genomic_DNA"/>
</dbReference>
<dbReference type="AlphaFoldDB" id="A0A2A3EDA9"/>
<evidence type="ECO:0000256" key="3">
    <source>
        <dbReference type="SAM" id="MobiDB-lite"/>
    </source>
</evidence>
<evidence type="ECO:0000256" key="1">
    <source>
        <dbReference type="ARBA" id="ARBA00023242"/>
    </source>
</evidence>
<dbReference type="Gene3D" id="1.20.1270.290">
    <property type="match status" value="1"/>
</dbReference>
<dbReference type="STRING" id="94128.A0A2A3EDA9"/>
<feature type="compositionally biased region" description="Polar residues" evidence="3">
    <location>
        <begin position="483"/>
        <end position="498"/>
    </location>
</feature>
<name>A0A2A3EDA9_APICC</name>
<feature type="compositionally biased region" description="Basic and acidic residues" evidence="3">
    <location>
        <begin position="217"/>
        <end position="259"/>
    </location>
</feature>
<dbReference type="InterPro" id="IPR055129">
    <property type="entry name" value="YEATS_dom"/>
</dbReference>
<feature type="compositionally biased region" description="Basic and acidic residues" evidence="3">
    <location>
        <begin position="590"/>
        <end position="607"/>
    </location>
</feature>
<dbReference type="Proteomes" id="UP000242457">
    <property type="component" value="Unassembled WGS sequence"/>
</dbReference>
<feature type="region of interest" description="Disordered" evidence="3">
    <location>
        <begin position="143"/>
        <end position="636"/>
    </location>
</feature>
<dbReference type="PROSITE" id="PS51037">
    <property type="entry name" value="YEATS"/>
    <property type="match status" value="1"/>
</dbReference>
<feature type="compositionally biased region" description="Low complexity" evidence="3">
    <location>
        <begin position="204"/>
        <end position="216"/>
    </location>
</feature>
<feature type="compositionally biased region" description="Basic and acidic residues" evidence="3">
    <location>
        <begin position="307"/>
        <end position="335"/>
    </location>
</feature>
<keyword evidence="6" id="KW-1185">Reference proteome</keyword>
<reference evidence="5 6" key="1">
    <citation type="submission" date="2014-07" db="EMBL/GenBank/DDBJ databases">
        <title>Genomic and transcriptomic analysis on Apis cerana provide comprehensive insights into honey bee biology.</title>
        <authorList>
            <person name="Diao Q."/>
            <person name="Sun L."/>
            <person name="Zheng H."/>
            <person name="Zheng H."/>
            <person name="Xu S."/>
            <person name="Wang S."/>
            <person name="Zeng Z."/>
            <person name="Hu F."/>
            <person name="Su S."/>
            <person name="Wu J."/>
        </authorList>
    </citation>
    <scope>NUCLEOTIDE SEQUENCE [LARGE SCALE GENOMIC DNA]</scope>
    <source>
        <tissue evidence="5">Pupae without intestine</tissue>
    </source>
</reference>
<feature type="compositionally biased region" description="Basic residues" evidence="3">
    <location>
        <begin position="450"/>
        <end position="460"/>
    </location>
</feature>
<protein>
    <recommendedName>
        <fullName evidence="4">YEATS domain-containing protein</fullName>
    </recommendedName>
</protein>
<gene>
    <name evidence="5" type="ORF">APICC_04332</name>
</gene>
<evidence type="ECO:0000259" key="4">
    <source>
        <dbReference type="PROSITE" id="PS51037"/>
    </source>
</evidence>
<accession>A0A2A3EDA9</accession>
<keyword evidence="1 2" id="KW-0539">Nucleus</keyword>
<dbReference type="PANTHER" id="PTHR47827:SF3">
    <property type="entry name" value="AF-9 ANC1 HOMOLOGY DOMAIN-CONTAINING PROTEIN"/>
    <property type="match status" value="1"/>
</dbReference>
<dbReference type="GO" id="GO:0003682">
    <property type="term" value="F:chromatin binding"/>
    <property type="evidence" value="ECO:0007669"/>
    <property type="project" value="TreeGrafter"/>
</dbReference>
<feature type="compositionally biased region" description="Basic and acidic residues" evidence="3">
    <location>
        <begin position="355"/>
        <end position="449"/>
    </location>
</feature>
<sequence>MAIRITLECGHASMLRMRTTPQGYTHDWEVFVRGIDNADIHHYVEKVVFQLHETFTKPKRIIKEPPFVIKESGYAGFEIPIHIYLKNKDEGSKKIEILYDLNLQKSGPAITSVIKHTEIINNPSDDFKRKLLKGGGVLISNSENSVEKSETKALTMVNKPKINGNDTKKHKNIESKTSNSFAELFGTPLKPTKVIQDPKKPIQSEKSSSSKSLITTEKSDKIDKTKLKESPHKDNKKEKVDDKKDKRIRDQSKDKIRNKEKSKRPPSPGNKSHSSPSNKRPLSPTSISLKRPSSPSLPPAKRPSSPKLKEKELKKITVDKDKDKYKEKDKIKDNGKSVTDSSKSEKKKDKKKHKEDRDRERKDKYKEGERSSSKETIKIIEKKNDKPDKSEKSEKEKSQDYKSTKDGRKSPRPPKESDKPKDDKLPKIEKSEKMERSDKTKDSKSDKDRQKHKHKKRDKKDKRDSSKDRDKKEKRDRIKSSTEKQNNVPNVSVANPLSTLLAEMPERDSSDSAPSVDDDSFTESKLSVPVIKKEVENITVSTPPTDMAKALSPTIPPDIKKEKIDRSKRERPKGSKGEEKDTRKRKRRSDSKGDDEHVVKREKDRGHSSSPPLEPVSSSQSPVVVDQETVHMKDKEDRGVMEQMVEKNIEAEVEQVAPDSTNSTLVDSDMGEPPVFSEDYVSQLKDLQQKIMTLQDNQELQRVVQVIAETGQYEITKKTFDFDLCALDRRTRYDSNFVLISQLHIFN</sequence>
<dbReference type="CDD" id="cd16906">
    <property type="entry name" value="YEATS_AF-9_like"/>
    <property type="match status" value="1"/>
</dbReference>
<comment type="subcellular location">
    <subcellularLocation>
        <location evidence="2">Nucleus</location>
    </subcellularLocation>
</comment>
<dbReference type="InterPro" id="IPR038704">
    <property type="entry name" value="YEAST_sf"/>
</dbReference>
<dbReference type="OrthoDB" id="10053467at2759"/>
<feature type="compositionally biased region" description="Basic and acidic residues" evidence="3">
    <location>
        <begin position="558"/>
        <end position="582"/>
    </location>
</feature>
<dbReference type="InterPro" id="IPR040930">
    <property type="entry name" value="AF-9_AHD"/>
</dbReference>
<evidence type="ECO:0000313" key="5">
    <source>
        <dbReference type="EMBL" id="PBC29717.1"/>
    </source>
</evidence>
<feature type="domain" description="YEATS" evidence="4">
    <location>
        <begin position="1"/>
        <end position="134"/>
    </location>
</feature>
<dbReference type="GO" id="GO:0045893">
    <property type="term" value="P:positive regulation of DNA-templated transcription"/>
    <property type="evidence" value="ECO:0007669"/>
    <property type="project" value="TreeGrafter"/>
</dbReference>
<organism evidence="5 6">
    <name type="scientific">Apis cerana cerana</name>
    <name type="common">Oriental honeybee</name>
    <dbReference type="NCBI Taxonomy" id="94128"/>
    <lineage>
        <taxon>Eukaryota</taxon>
        <taxon>Metazoa</taxon>
        <taxon>Ecdysozoa</taxon>
        <taxon>Arthropoda</taxon>
        <taxon>Hexapoda</taxon>
        <taxon>Insecta</taxon>
        <taxon>Pterygota</taxon>
        <taxon>Neoptera</taxon>
        <taxon>Endopterygota</taxon>
        <taxon>Hymenoptera</taxon>
        <taxon>Apocrita</taxon>
        <taxon>Aculeata</taxon>
        <taxon>Apoidea</taxon>
        <taxon>Anthophila</taxon>
        <taxon>Apidae</taxon>
        <taxon>Apis</taxon>
    </lineage>
</organism>
<evidence type="ECO:0000313" key="6">
    <source>
        <dbReference type="Proteomes" id="UP000242457"/>
    </source>
</evidence>
<proteinExistence type="predicted"/>
<dbReference type="PANTHER" id="PTHR47827">
    <property type="entry name" value="AHD DOMAIN-CONTAINING PROTEIN"/>
    <property type="match status" value="1"/>
</dbReference>
<dbReference type="Pfam" id="PF03366">
    <property type="entry name" value="YEATS"/>
    <property type="match status" value="1"/>
</dbReference>
<dbReference type="InterPro" id="IPR052790">
    <property type="entry name" value="YEATS_domain"/>
</dbReference>
<feature type="compositionally biased region" description="Low complexity" evidence="3">
    <location>
        <begin position="608"/>
        <end position="625"/>
    </location>
</feature>